<name>A0A0H3AYP1_YERPY</name>
<dbReference type="RefSeq" id="WP_012303706.1">
    <property type="nucleotide sequence ID" value="NZ_CP009792.1"/>
</dbReference>
<proteinExistence type="predicted"/>
<sequence length="236" mass="24297" precursor="true">MTWHKSTLRIPKNLAPVSCSTVAVHPWAFGVGQTEKSGSFLSPANAINALASRLAGADSDQDVLILLITAKTLAEFITLLTAAAEVFPIPSLTQVQRRAKAALSLDSSKMQIPAKPGGLPASAPLSVATTRQASGAQALQKAISDTAAGSSSAAIGTALAAFAQQRAAMLAEVMSGLEQLQGASVPVWSLAVDGNTQTAIAEMKKEIPDSQAIFSLALLFVGADLAPLRAMVVNHD</sequence>
<reference evidence="1" key="1">
    <citation type="submission" date="2008-02" db="EMBL/GenBank/DDBJ databases">
        <title>Complete sequence of Yersinia pseudotuberculosis YPIII.</title>
        <authorList>
            <consortium name="US DOE Joint Genome Institute"/>
            <person name="Challacombe J.F."/>
            <person name="Bruce D."/>
            <person name="Detter J.C."/>
            <person name="Green L."/>
            <person name="Land M."/>
            <person name="Munk C."/>
            <person name="Lindler L.E."/>
            <person name="Nikolich M.P."/>
            <person name="Brettin T."/>
        </authorList>
    </citation>
    <scope>NUCLEOTIDE SEQUENCE</scope>
    <source>
        <strain evidence="1">YPIII</strain>
    </source>
</reference>
<dbReference type="EMBL" id="CP000950">
    <property type="protein sequence ID" value="ACA67229.1"/>
    <property type="molecule type" value="Genomic_DNA"/>
</dbReference>
<dbReference type="KEGG" id="ypy:YPK_0928"/>
<dbReference type="PATRIC" id="fig|502800.11.peg.1556"/>
<evidence type="ECO:0000313" key="1">
    <source>
        <dbReference type="EMBL" id="ACA67229.1"/>
    </source>
</evidence>
<dbReference type="AlphaFoldDB" id="A0A0H3AYP1"/>
<gene>
    <name evidence="1" type="ordered locus">YPK_0928</name>
</gene>
<organism evidence="1">
    <name type="scientific">Yersinia pseudotuberculosis serotype O:3 (strain YPIII)</name>
    <dbReference type="NCBI Taxonomy" id="502800"/>
    <lineage>
        <taxon>Bacteria</taxon>
        <taxon>Pseudomonadati</taxon>
        <taxon>Pseudomonadota</taxon>
        <taxon>Gammaproteobacteria</taxon>
        <taxon>Enterobacterales</taxon>
        <taxon>Yersiniaceae</taxon>
        <taxon>Yersinia</taxon>
    </lineage>
</organism>
<protein>
    <submittedName>
        <fullName evidence="1">Putative bacteriophage protein</fullName>
    </submittedName>
</protein>
<accession>A0A0H3AYP1</accession>